<proteinExistence type="predicted"/>
<reference evidence="2" key="1">
    <citation type="submission" date="2018-05" db="EMBL/GenBank/DDBJ databases">
        <authorList>
            <person name="Lanie J.A."/>
            <person name="Ng W.-L."/>
            <person name="Kazmierczak K.M."/>
            <person name="Andrzejewski T.M."/>
            <person name="Davidsen T.M."/>
            <person name="Wayne K.J."/>
            <person name="Tettelin H."/>
            <person name="Glass J.I."/>
            <person name="Rusch D."/>
            <person name="Podicherti R."/>
            <person name="Tsui H.-C.T."/>
            <person name="Winkler M.E."/>
        </authorList>
    </citation>
    <scope>NUCLEOTIDE SEQUENCE</scope>
</reference>
<feature type="transmembrane region" description="Helical" evidence="1">
    <location>
        <begin position="89"/>
        <end position="110"/>
    </location>
</feature>
<keyword evidence="1" id="KW-0812">Transmembrane</keyword>
<feature type="transmembrane region" description="Helical" evidence="1">
    <location>
        <begin position="122"/>
        <end position="138"/>
    </location>
</feature>
<accession>A0A381YP48</accession>
<keyword evidence="1" id="KW-1133">Transmembrane helix</keyword>
<feature type="transmembrane region" description="Helical" evidence="1">
    <location>
        <begin position="12"/>
        <end position="30"/>
    </location>
</feature>
<keyword evidence="1" id="KW-0472">Membrane</keyword>
<evidence type="ECO:0000256" key="1">
    <source>
        <dbReference type="SAM" id="Phobius"/>
    </source>
</evidence>
<protein>
    <submittedName>
        <fullName evidence="2">Uncharacterized protein</fullName>
    </submittedName>
</protein>
<organism evidence="2">
    <name type="scientific">marine metagenome</name>
    <dbReference type="NCBI Taxonomy" id="408172"/>
    <lineage>
        <taxon>unclassified sequences</taxon>
        <taxon>metagenomes</taxon>
        <taxon>ecological metagenomes</taxon>
    </lineage>
</organism>
<sequence length="145" mass="15961">MSLLPQPDNNYVGSSLSLYFLVLLACMFTFRGCVHYFAPDGGAGMIAGIPLETYPEGAVQTIINAFGNYGRYHLIEAGLAWLVIFRWRAWIPLFLLYVLTTQLLAVALLIAKPLPVVPPGQVSLYVLLPLTAIAFFLSRRRGDAA</sequence>
<evidence type="ECO:0000313" key="2">
    <source>
        <dbReference type="EMBL" id="SVA78770.1"/>
    </source>
</evidence>
<dbReference type="EMBL" id="UINC01018698">
    <property type="protein sequence ID" value="SVA78770.1"/>
    <property type="molecule type" value="Genomic_DNA"/>
</dbReference>
<gene>
    <name evidence="2" type="ORF">METZ01_LOCUS131624</name>
</gene>
<dbReference type="AlphaFoldDB" id="A0A381YP48"/>
<name>A0A381YP48_9ZZZZ</name>